<dbReference type="Pfam" id="PF00005">
    <property type="entry name" value="ABC_tran"/>
    <property type="match status" value="1"/>
</dbReference>
<dbReference type="AlphaFoldDB" id="A0A381DKD9"/>
<evidence type="ECO:0000313" key="4">
    <source>
        <dbReference type="EMBL" id="SUX11007.1"/>
    </source>
</evidence>
<reference evidence="4 5" key="1">
    <citation type="submission" date="2018-06" db="EMBL/GenBank/DDBJ databases">
        <authorList>
            <consortium name="Pathogen Informatics"/>
            <person name="Doyle S."/>
        </authorList>
    </citation>
    <scope>NUCLEOTIDE SEQUENCE [LARGE SCALE GENOMIC DNA]</scope>
    <source>
        <strain evidence="4 5">NCTC12475</strain>
    </source>
</reference>
<dbReference type="GO" id="GO:0055085">
    <property type="term" value="P:transmembrane transport"/>
    <property type="evidence" value="ECO:0007669"/>
    <property type="project" value="UniProtKB-ARBA"/>
</dbReference>
<dbReference type="Gene3D" id="3.40.50.300">
    <property type="entry name" value="P-loop containing nucleotide triphosphate hydrolases"/>
    <property type="match status" value="1"/>
</dbReference>
<keyword evidence="2" id="KW-0547">Nucleotide-binding</keyword>
<dbReference type="GeneID" id="93089876"/>
<keyword evidence="4" id="KW-0378">Hydrolase</keyword>
<dbReference type="STRING" id="32024.GCA_000788295_01335"/>
<evidence type="ECO:0000256" key="1">
    <source>
        <dbReference type="ARBA" id="ARBA00022448"/>
    </source>
</evidence>
<dbReference type="PROSITE" id="PS00211">
    <property type="entry name" value="ABC_TRANSPORTER_1"/>
    <property type="match status" value="1"/>
</dbReference>
<dbReference type="OrthoDB" id="5359273at2"/>
<keyword evidence="3 4" id="KW-0067">ATP-binding</keyword>
<keyword evidence="5" id="KW-1185">Reference proteome</keyword>
<gene>
    <name evidence="4" type="primary">dppF</name>
    <name evidence="4" type="ORF">NCTC12475_01221</name>
</gene>
<dbReference type="PROSITE" id="PS50893">
    <property type="entry name" value="ABC_TRANSPORTER_2"/>
    <property type="match status" value="1"/>
</dbReference>
<keyword evidence="1" id="KW-0813">Transport</keyword>
<accession>A0A381DKD9</accession>
<dbReference type="PANTHER" id="PTHR43776">
    <property type="entry name" value="TRANSPORT ATP-BINDING PROTEIN"/>
    <property type="match status" value="1"/>
</dbReference>
<dbReference type="CDD" id="cd03257">
    <property type="entry name" value="ABC_NikE_OppD_transporters"/>
    <property type="match status" value="1"/>
</dbReference>
<dbReference type="GO" id="GO:0016887">
    <property type="term" value="F:ATP hydrolysis activity"/>
    <property type="evidence" value="ECO:0007669"/>
    <property type="project" value="InterPro"/>
</dbReference>
<name>A0A381DKD9_9BACT</name>
<dbReference type="InterPro" id="IPR017871">
    <property type="entry name" value="ABC_transporter-like_CS"/>
</dbReference>
<dbReference type="InterPro" id="IPR003439">
    <property type="entry name" value="ABC_transporter-like_ATP-bd"/>
</dbReference>
<dbReference type="EC" id="3.6.3.-" evidence="4"/>
<protein>
    <submittedName>
        <fullName evidence="4">Peptide ABC transporter ATP-binding protein</fullName>
        <ecNumber evidence="4">3.6.3.-</ecNumber>
    </submittedName>
</protein>
<dbReference type="RefSeq" id="WP_089181787.1">
    <property type="nucleotide sequence ID" value="NZ_CP043427.1"/>
</dbReference>
<dbReference type="InterPro" id="IPR003593">
    <property type="entry name" value="AAA+_ATPase"/>
</dbReference>
<dbReference type="PANTHER" id="PTHR43776:SF8">
    <property type="entry name" value="ABC TRANSPORTER, ATP-BINDING PROTEIN"/>
    <property type="match status" value="1"/>
</dbReference>
<sequence>MSRLKVVNLHKNYLIKRHILEHYEKLEILKDINFEIKSGEDLAILGSSGSGKSTLARMLCMLEICDKGEIYLDDINITNLKFNEQRKLRSHIQYVFQNTHLSLNPKRSIMQLFKDVYLNFNIKFDKSDLLKILENLGLKEDILDKKPYEISGGMSARIALARALIVKPKFLILDEITSGLDFLNQKKLLILLKELKKNYNISYILITHNLEVAKFLCKNALILENGEVVYNGTFEDAKQNKYYAKFQKAIKK</sequence>
<evidence type="ECO:0000256" key="2">
    <source>
        <dbReference type="ARBA" id="ARBA00022741"/>
    </source>
</evidence>
<organism evidence="4 5">
    <name type="scientific">Campylobacter sputorum subsp. sputorum</name>
    <dbReference type="NCBI Taxonomy" id="32024"/>
    <lineage>
        <taxon>Bacteria</taxon>
        <taxon>Pseudomonadati</taxon>
        <taxon>Campylobacterota</taxon>
        <taxon>Epsilonproteobacteria</taxon>
        <taxon>Campylobacterales</taxon>
        <taxon>Campylobacteraceae</taxon>
        <taxon>Campylobacter</taxon>
    </lineage>
</organism>
<dbReference type="InterPro" id="IPR027417">
    <property type="entry name" value="P-loop_NTPase"/>
</dbReference>
<dbReference type="GO" id="GO:0005524">
    <property type="term" value="F:ATP binding"/>
    <property type="evidence" value="ECO:0007669"/>
    <property type="project" value="UniProtKB-KW"/>
</dbReference>
<dbReference type="SUPFAM" id="SSF52540">
    <property type="entry name" value="P-loop containing nucleoside triphosphate hydrolases"/>
    <property type="match status" value="1"/>
</dbReference>
<dbReference type="EMBL" id="UFVD01000001">
    <property type="protein sequence ID" value="SUX11007.1"/>
    <property type="molecule type" value="Genomic_DNA"/>
</dbReference>
<dbReference type="InterPro" id="IPR050319">
    <property type="entry name" value="ABC_transp_ATP-bind"/>
</dbReference>
<evidence type="ECO:0000313" key="5">
    <source>
        <dbReference type="Proteomes" id="UP000254920"/>
    </source>
</evidence>
<evidence type="ECO:0000256" key="3">
    <source>
        <dbReference type="ARBA" id="ARBA00022840"/>
    </source>
</evidence>
<dbReference type="SMART" id="SM00382">
    <property type="entry name" value="AAA"/>
    <property type="match status" value="1"/>
</dbReference>
<dbReference type="Proteomes" id="UP000254920">
    <property type="component" value="Unassembled WGS sequence"/>
</dbReference>
<proteinExistence type="predicted"/>